<protein>
    <submittedName>
        <fullName evidence="1">Uncharacterized protein</fullName>
    </submittedName>
</protein>
<name>A0ACB1KET4_RANTA</name>
<accession>A0ACB1KET4</accession>
<sequence>TEHPSFPSPHLVSHPSSSLSRRPSPGGQGAEEGAAAAPLTPRRAGQFPLLGAGKWLLSAPGRPATRRERRQGSALGRGASRRPWAGLPPPAAPRAQASPALPPASACPPPPPRPRRP</sequence>
<evidence type="ECO:0000313" key="1">
    <source>
        <dbReference type="EMBL" id="CAM9132845.1"/>
    </source>
</evidence>
<feature type="non-terminal residue" evidence="1">
    <location>
        <position position="117"/>
    </location>
</feature>
<feature type="non-terminal residue" evidence="1">
    <location>
        <position position="1"/>
    </location>
</feature>
<proteinExistence type="predicted"/>
<dbReference type="Proteomes" id="UP001162501">
    <property type="component" value="Unassembled WGS sequence"/>
</dbReference>
<organism evidence="1 2">
    <name type="scientific">Rangifer tarandus platyrhynchus</name>
    <name type="common">Svalbard reindeer</name>
    <dbReference type="NCBI Taxonomy" id="3082113"/>
    <lineage>
        <taxon>Eukaryota</taxon>
        <taxon>Metazoa</taxon>
        <taxon>Chordata</taxon>
        <taxon>Craniata</taxon>
        <taxon>Vertebrata</taxon>
        <taxon>Euteleostomi</taxon>
        <taxon>Mammalia</taxon>
        <taxon>Eutheria</taxon>
        <taxon>Laurasiatheria</taxon>
        <taxon>Artiodactyla</taxon>
        <taxon>Ruminantia</taxon>
        <taxon>Pecora</taxon>
        <taxon>Cervidae</taxon>
        <taxon>Odocoileinae</taxon>
        <taxon>Rangifer</taxon>
    </lineage>
</organism>
<gene>
    <name evidence="1" type="ORF">MRATA1EN22A_LOCUS28861</name>
</gene>
<reference evidence="1" key="1">
    <citation type="submission" date="2025-03" db="EMBL/GenBank/DDBJ databases">
        <authorList>
            <consortium name="ELIXIR-Norway"/>
            <consortium name="Elixir Norway"/>
        </authorList>
    </citation>
    <scope>NUCLEOTIDE SEQUENCE</scope>
</reference>
<comment type="caution">
    <text evidence="1">The sequence shown here is derived from an EMBL/GenBank/DDBJ whole genome shotgun (WGS) entry which is preliminary data.</text>
</comment>
<dbReference type="EMBL" id="CATOBB020000220">
    <property type="protein sequence ID" value="CAM9132845.1"/>
    <property type="molecule type" value="Genomic_DNA"/>
</dbReference>
<evidence type="ECO:0000313" key="2">
    <source>
        <dbReference type="Proteomes" id="UP001162501"/>
    </source>
</evidence>